<sequence>MNKVILSLLLAVCVLGMALIMLNEKLRKPEQAPITQATLSQGADAGADSPAVPDMELPPLGDTGQAAKTGGPAEQPYLPPLPVESGHSPAPLDRAPQLESNTLRSADAASVHAPLPEPVKHKPEPVSAADKATSASKPEATSPAKPAAPVAPAVPAAPAAPEKTKAPEKTAQDKPSNTEKAAKAAPQKQEITRFVVFARDKGATIRLVGTAPLNYKNMTLNSPERLVLDLEGKWQVKAPGVPKNPLVTNIRLGKMDDKTRVVIDLSGKPAHVRYVLSKDKLSLDIRVDQ</sequence>
<organism evidence="3 4">
    <name type="scientific">Desulfovibrio intestinalis</name>
    <dbReference type="NCBI Taxonomy" id="58621"/>
    <lineage>
        <taxon>Bacteria</taxon>
        <taxon>Pseudomonadati</taxon>
        <taxon>Thermodesulfobacteriota</taxon>
        <taxon>Desulfovibrionia</taxon>
        <taxon>Desulfovibrionales</taxon>
        <taxon>Desulfovibrionaceae</taxon>
        <taxon>Desulfovibrio</taxon>
    </lineage>
</organism>
<feature type="region of interest" description="Disordered" evidence="1">
    <location>
        <begin position="113"/>
        <end position="186"/>
    </location>
</feature>
<evidence type="ECO:0000313" key="4">
    <source>
        <dbReference type="Proteomes" id="UP000539075"/>
    </source>
</evidence>
<evidence type="ECO:0000313" key="3">
    <source>
        <dbReference type="EMBL" id="MBB5142642.1"/>
    </source>
</evidence>
<dbReference type="InterPro" id="IPR021731">
    <property type="entry name" value="AMIN_dom"/>
</dbReference>
<dbReference type="Gene3D" id="2.60.40.3500">
    <property type="match status" value="1"/>
</dbReference>
<protein>
    <recommendedName>
        <fullName evidence="2">AMIN domain-containing protein</fullName>
    </recommendedName>
</protein>
<proteinExistence type="predicted"/>
<keyword evidence="4" id="KW-1185">Reference proteome</keyword>
<dbReference type="EMBL" id="JACHGO010000002">
    <property type="protein sequence ID" value="MBB5142642.1"/>
    <property type="molecule type" value="Genomic_DNA"/>
</dbReference>
<feature type="domain" description="AMIN" evidence="2">
    <location>
        <begin position="199"/>
        <end position="280"/>
    </location>
</feature>
<dbReference type="RefSeq" id="WP_183718029.1">
    <property type="nucleotide sequence ID" value="NZ_JACHGO010000002.1"/>
</dbReference>
<reference evidence="3 4" key="1">
    <citation type="submission" date="2020-08" db="EMBL/GenBank/DDBJ databases">
        <title>Genomic Encyclopedia of Type Strains, Phase IV (KMG-IV): sequencing the most valuable type-strain genomes for metagenomic binning, comparative biology and taxonomic classification.</title>
        <authorList>
            <person name="Goeker M."/>
        </authorList>
    </citation>
    <scope>NUCLEOTIDE SEQUENCE [LARGE SCALE GENOMIC DNA]</scope>
    <source>
        <strain evidence="3 4">DSM 11275</strain>
    </source>
</reference>
<dbReference type="Pfam" id="PF11741">
    <property type="entry name" value="AMIN"/>
    <property type="match status" value="1"/>
</dbReference>
<feature type="compositionally biased region" description="Basic and acidic residues" evidence="1">
    <location>
        <begin position="162"/>
        <end position="182"/>
    </location>
</feature>
<name>A0A7W8BZ73_9BACT</name>
<evidence type="ECO:0000259" key="2">
    <source>
        <dbReference type="Pfam" id="PF11741"/>
    </source>
</evidence>
<dbReference type="AlphaFoldDB" id="A0A7W8BZ73"/>
<dbReference type="Proteomes" id="UP000539075">
    <property type="component" value="Unassembled WGS sequence"/>
</dbReference>
<accession>A0A7W8BZ73</accession>
<feature type="compositionally biased region" description="Low complexity" evidence="1">
    <location>
        <begin position="143"/>
        <end position="161"/>
    </location>
</feature>
<evidence type="ECO:0000256" key="1">
    <source>
        <dbReference type="SAM" id="MobiDB-lite"/>
    </source>
</evidence>
<feature type="region of interest" description="Disordered" evidence="1">
    <location>
        <begin position="40"/>
        <end position="95"/>
    </location>
</feature>
<comment type="caution">
    <text evidence="3">The sequence shown here is derived from an EMBL/GenBank/DDBJ whole genome shotgun (WGS) entry which is preliminary data.</text>
</comment>
<gene>
    <name evidence="3" type="ORF">HNQ38_000721</name>
</gene>